<organism evidence="1 2">
    <name type="scientific">Pleurotus cornucopiae</name>
    <name type="common">Cornucopia mushroom</name>
    <dbReference type="NCBI Taxonomy" id="5321"/>
    <lineage>
        <taxon>Eukaryota</taxon>
        <taxon>Fungi</taxon>
        <taxon>Dikarya</taxon>
        <taxon>Basidiomycota</taxon>
        <taxon>Agaricomycotina</taxon>
        <taxon>Agaricomycetes</taxon>
        <taxon>Agaricomycetidae</taxon>
        <taxon>Agaricales</taxon>
        <taxon>Pleurotineae</taxon>
        <taxon>Pleurotaceae</taxon>
        <taxon>Pleurotus</taxon>
    </lineage>
</organism>
<name>A0ACB7ILI1_PLECO</name>
<gene>
    <name evidence="1" type="ORF">CCMSSC00406_0007261</name>
</gene>
<dbReference type="EMBL" id="WQMT02000010">
    <property type="protein sequence ID" value="KAG9218368.1"/>
    <property type="molecule type" value="Genomic_DNA"/>
</dbReference>
<evidence type="ECO:0000313" key="1">
    <source>
        <dbReference type="EMBL" id="KAG9218368.1"/>
    </source>
</evidence>
<sequence length="542" mass="62432">MLSGLIISLAISFAILGYFGKKYRQTLPLPPGPKRYPIIGHWDVPARDQWIVYDRLAKEHNSDIIYLRPFGTSVIVLNSFAVATDLLERRSYLSSSRPKATMLTEVMGWKSMFGIQPYGQEWRDRRRVFWQEFHPEHGRRHHRPVQHHYSRELVRRLHHSPFEFQAHIRHTIGASVLTSVYGLNVQGRDDYYITLADKALKYLDVSFVGNYLVDIFPILKHVPRWMPGASFQTTGENAMRALNLLIEVPYSETCKLLAEGRGESTFVRRALSRGVIPGGGQGESVIKEAAAMAYIGANETTQFPMTIFFAIMAHNPDVQVKAQEELDQYLDHRLPAFDDQPHLPYIYAVMLETLRYRLTVKIVSILIHMWARWEPMGPLGLARGLVSDDEFRGYYLPKGSIVLYNVWAMLRDETIFPEPDKFNPSRFLKVGLIDTQLRDRVMSSFGFGRRHVVSILCLYQLHVRKYLRICPGRYFAMDTLWLSMASILSVYTIGKPVDESGRKVDIALKYKAGLNRHVLPFECSIKPRSREAEELILDLSRL</sequence>
<protein>
    <submittedName>
        <fullName evidence="1">Uncharacterized protein</fullName>
    </submittedName>
</protein>
<dbReference type="Proteomes" id="UP000824881">
    <property type="component" value="Unassembled WGS sequence"/>
</dbReference>
<reference evidence="1 2" key="1">
    <citation type="journal article" date="2021" name="Appl. Environ. Microbiol.">
        <title>Genetic linkage and physical mapping for an oyster mushroom Pleurotus cornucopiae and QTL analysis for the trait cap color.</title>
        <authorList>
            <person name="Zhang Y."/>
            <person name="Gao W."/>
            <person name="Sonnenberg A."/>
            <person name="Chen Q."/>
            <person name="Zhang J."/>
            <person name="Huang C."/>
        </authorList>
    </citation>
    <scope>NUCLEOTIDE SEQUENCE [LARGE SCALE GENOMIC DNA]</scope>
    <source>
        <strain evidence="1">CCMSSC00406</strain>
    </source>
</reference>
<keyword evidence="2" id="KW-1185">Reference proteome</keyword>
<accession>A0ACB7ILI1</accession>
<proteinExistence type="predicted"/>
<comment type="caution">
    <text evidence="1">The sequence shown here is derived from an EMBL/GenBank/DDBJ whole genome shotgun (WGS) entry which is preliminary data.</text>
</comment>
<evidence type="ECO:0000313" key="2">
    <source>
        <dbReference type="Proteomes" id="UP000824881"/>
    </source>
</evidence>